<dbReference type="KEGG" id="vg:2653428"/>
<proteinExistence type="predicted"/>
<evidence type="ECO:0000256" key="1">
    <source>
        <dbReference type="SAM" id="MobiDB-lite"/>
    </source>
</evidence>
<evidence type="ECO:0000313" key="3">
    <source>
        <dbReference type="Proteomes" id="UP000000983"/>
    </source>
</evidence>
<reference evidence="2 3" key="1">
    <citation type="journal article" date="2003" name="J. Bacteriol.">
        <title>Genome analysis of a novel Shiga toxin 1 (Stx1)-converting phage which is closely related to Stx2-converting phages but not to other Stx1-converting phages.</title>
        <authorList>
            <person name="Sato T."/>
            <person name="Shimizu T."/>
            <person name="Watarai M."/>
            <person name="Kobayashi M."/>
            <person name="Kano S."/>
            <person name="Hamabata T."/>
            <person name="Takeda Y."/>
            <person name="Yamasaki S."/>
        </authorList>
    </citation>
    <scope>NUCLEOTIDE SEQUENCE</scope>
    <source>
        <strain evidence="2">Stx2 phage-II</strain>
    </source>
</reference>
<organism evidence="2 3">
    <name type="scientific">Escherichia phage Stx2 II</name>
    <dbReference type="NCBI Taxonomy" id="194949"/>
    <lineage>
        <taxon>Viruses</taxon>
        <taxon>Duplodnaviria</taxon>
        <taxon>Heunggongvirae</taxon>
        <taxon>Uroviricota</taxon>
        <taxon>Caudoviricetes</taxon>
        <taxon>Sepvirinae</taxon>
        <taxon>Traversvirus</taxon>
        <taxon>Traversvirus II</taxon>
    </lineage>
</organism>
<sequence>MRLSQAAGCHDFLRPVGVLLPAVQAQAVSPVQCGEVIQAEAYEHYAQCQEPVALHVPVLSRSAHPVTADHDEPCHPRVFPPGDQRRFPVPELVLSGNSGP</sequence>
<feature type="region of interest" description="Disordered" evidence="1">
    <location>
        <begin position="66"/>
        <end position="85"/>
    </location>
</feature>
<dbReference type="RefSeq" id="NP_859302.1">
    <property type="nucleotide sequence ID" value="NC_004914.3"/>
</dbReference>
<dbReference type="EMBL" id="AP005154">
    <property type="protein sequence ID" value="BAC78039.1"/>
    <property type="molecule type" value="Genomic_DNA"/>
</dbReference>
<dbReference type="Proteomes" id="UP000000983">
    <property type="component" value="Segment"/>
</dbReference>
<dbReference type="GeneID" id="2653428"/>
<accession>Q7Y2S4</accession>
<keyword evidence="3" id="KW-1185">Reference proteome</keyword>
<name>Q7Y2S4_9CAUD</name>
<protein>
    <submittedName>
        <fullName evidence="2">Uncharacterized protein</fullName>
    </submittedName>
</protein>
<evidence type="ECO:0000313" key="2">
    <source>
        <dbReference type="EMBL" id="BAC78039.1"/>
    </source>
</evidence>